<keyword evidence="3 8" id="KW-0808">Transferase</keyword>
<keyword evidence="6 8" id="KW-0862">Zinc</keyword>
<dbReference type="Gene3D" id="1.50.10.20">
    <property type="match status" value="1"/>
</dbReference>
<gene>
    <name evidence="10" type="ORF">AWRI3578_g90</name>
</gene>
<dbReference type="Proteomes" id="UP000095605">
    <property type="component" value="Unassembled WGS sequence"/>
</dbReference>
<proteinExistence type="inferred from homology"/>
<keyword evidence="11" id="KW-1185">Reference proteome</keyword>
<dbReference type="GO" id="GO:0005968">
    <property type="term" value="C:Rab-protein geranylgeranyltransferase complex"/>
    <property type="evidence" value="ECO:0007669"/>
    <property type="project" value="UniProtKB-UniRule"/>
</dbReference>
<dbReference type="PANTHER" id="PTHR11774">
    <property type="entry name" value="GERANYLGERANYL TRANSFERASE TYPE BETA SUBUNIT"/>
    <property type="match status" value="1"/>
</dbReference>
<evidence type="ECO:0000256" key="8">
    <source>
        <dbReference type="RuleBase" id="RU365076"/>
    </source>
</evidence>
<evidence type="ECO:0000256" key="6">
    <source>
        <dbReference type="ARBA" id="ARBA00022833"/>
    </source>
</evidence>
<accession>A0A1E5RYZ7</accession>
<reference evidence="11" key="1">
    <citation type="journal article" date="2016" name="Genome Announc.">
        <title>Genome sequences of three species of Hanseniaspora isolated from spontaneous wine fermentations.</title>
        <authorList>
            <person name="Sternes P.R."/>
            <person name="Lee D."/>
            <person name="Kutyna D.R."/>
            <person name="Borneman A.R."/>
        </authorList>
    </citation>
    <scope>NUCLEOTIDE SEQUENCE [LARGE SCALE GENOMIC DNA]</scope>
    <source>
        <strain evidence="11">AWRI3578</strain>
    </source>
</reference>
<dbReference type="GO" id="GO:0046872">
    <property type="term" value="F:metal ion binding"/>
    <property type="evidence" value="ECO:0007669"/>
    <property type="project" value="UniProtKB-KW"/>
</dbReference>
<dbReference type="CDD" id="cd02894">
    <property type="entry name" value="GGTase-II"/>
    <property type="match status" value="1"/>
</dbReference>
<evidence type="ECO:0000256" key="4">
    <source>
        <dbReference type="ARBA" id="ARBA00022723"/>
    </source>
</evidence>
<evidence type="ECO:0000256" key="5">
    <source>
        <dbReference type="ARBA" id="ARBA00022737"/>
    </source>
</evidence>
<comment type="function">
    <text evidence="8">Catalyzes the transfer of a geranylgeranyl moiety from geranylgeranyl diphosphate to both cysteines of proteins with the C-terminal sequence -XXCC, -XCXC and -CCXX.</text>
</comment>
<evidence type="ECO:0000259" key="9">
    <source>
        <dbReference type="Pfam" id="PF00432"/>
    </source>
</evidence>
<dbReference type="InterPro" id="IPR008930">
    <property type="entry name" value="Terpenoid_cyclase/PrenylTrfase"/>
</dbReference>
<name>A0A1E5RYZ7_9ASCO</name>
<comment type="caution">
    <text evidence="10">The sequence shown here is derived from an EMBL/GenBank/DDBJ whole genome shotgun (WGS) entry which is preliminary data.</text>
</comment>
<evidence type="ECO:0000256" key="3">
    <source>
        <dbReference type="ARBA" id="ARBA00022679"/>
    </source>
</evidence>
<dbReference type="InterPro" id="IPR001330">
    <property type="entry name" value="Prenyltrans"/>
</dbReference>
<feature type="domain" description="Prenyltransferase alpha-alpha toroid" evidence="9">
    <location>
        <begin position="23"/>
        <end position="337"/>
    </location>
</feature>
<organism evidence="10 11">
    <name type="scientific">Hanseniaspora opuntiae</name>
    <dbReference type="NCBI Taxonomy" id="211096"/>
    <lineage>
        <taxon>Eukaryota</taxon>
        <taxon>Fungi</taxon>
        <taxon>Dikarya</taxon>
        <taxon>Ascomycota</taxon>
        <taxon>Saccharomycotina</taxon>
        <taxon>Saccharomycetes</taxon>
        <taxon>Saccharomycodales</taxon>
        <taxon>Saccharomycodaceae</taxon>
        <taxon>Hanseniaspora</taxon>
    </lineage>
</organism>
<comment type="cofactor">
    <cofactor evidence="8">
        <name>Zn(2+)</name>
        <dbReference type="ChEBI" id="CHEBI:29105"/>
    </cofactor>
    <text evidence="8">Binds 1 zinc ion per subunit.</text>
</comment>
<evidence type="ECO:0000256" key="2">
    <source>
        <dbReference type="ARBA" id="ARBA00022602"/>
    </source>
</evidence>
<evidence type="ECO:0000256" key="7">
    <source>
        <dbReference type="ARBA" id="ARBA00047658"/>
    </source>
</evidence>
<evidence type="ECO:0000256" key="1">
    <source>
        <dbReference type="ARBA" id="ARBA00010497"/>
    </source>
</evidence>
<protein>
    <recommendedName>
        <fullName evidence="8">Geranylgeranyl transferase type-2 subunit beta</fullName>
        <ecNumber evidence="8">2.5.1.60</ecNumber>
    </recommendedName>
</protein>
<sequence>MSIDKQLIAKFINESDVLLNDETHLEFYMSQHLRMNGLYWTVISKQMIDQEIDDSQKNELVAWIKECHDSDKGAFSPYPGHDCHILSTLSAIQLLIIFDDIEFLTEKVFPKVFQYIKSLQLDNGAFKGDTFTEELDTRYSYNSLHILYYVKKYSPQLFKQNELHKVVANGLTYLKRCFNHDGGFGLKPQRESHGAHVWTSFASFAIWDEIDSYFSKQELEDLKWWLSERQNLDGGLNGRPCKLSDCCYSWWCLASLKLINYSSHFKHNKLDCLESIDLQKLKQFIVQCQDDVNGGISDRPGNVVDIFHTCFGLTGMSLIEEILGDQKFKQIDPRFCMLKDIIDSN</sequence>
<comment type="catalytic activity">
    <reaction evidence="7 8">
        <text>geranylgeranyl diphosphate + L-cysteinyl-[protein] = S-geranylgeranyl-L-cysteinyl-[protein] + diphosphate</text>
        <dbReference type="Rhea" id="RHEA:21240"/>
        <dbReference type="Rhea" id="RHEA-COMP:10131"/>
        <dbReference type="Rhea" id="RHEA-COMP:11537"/>
        <dbReference type="ChEBI" id="CHEBI:29950"/>
        <dbReference type="ChEBI" id="CHEBI:33019"/>
        <dbReference type="ChEBI" id="CHEBI:57533"/>
        <dbReference type="ChEBI" id="CHEBI:86021"/>
        <dbReference type="EC" id="2.5.1.60"/>
    </reaction>
</comment>
<dbReference type="EMBL" id="LPNL01000001">
    <property type="protein sequence ID" value="OEJ92202.1"/>
    <property type="molecule type" value="Genomic_DNA"/>
</dbReference>
<keyword evidence="2 8" id="KW-0637">Prenyltransferase</keyword>
<dbReference type="SUPFAM" id="SSF48239">
    <property type="entry name" value="Terpenoid cyclases/Protein prenyltransferases"/>
    <property type="match status" value="1"/>
</dbReference>
<keyword evidence="4 8" id="KW-0479">Metal-binding</keyword>
<dbReference type="OrthoDB" id="5428259at2759"/>
<dbReference type="InterPro" id="IPR045089">
    <property type="entry name" value="PGGT1B-like"/>
</dbReference>
<dbReference type="EC" id="2.5.1.60" evidence="8"/>
<dbReference type="PANTHER" id="PTHR11774:SF11">
    <property type="entry name" value="GERANYLGERANYL TRANSFERASE TYPE-2 SUBUNIT BETA"/>
    <property type="match status" value="1"/>
</dbReference>
<dbReference type="Pfam" id="PF00432">
    <property type="entry name" value="Prenyltrans"/>
    <property type="match status" value="1"/>
</dbReference>
<evidence type="ECO:0000313" key="11">
    <source>
        <dbReference type="Proteomes" id="UP000095605"/>
    </source>
</evidence>
<dbReference type="InterPro" id="IPR026873">
    <property type="entry name" value="Ptb1"/>
</dbReference>
<comment type="similarity">
    <text evidence="1 8">Belongs to the protein prenyltransferase subunit beta family.</text>
</comment>
<dbReference type="AlphaFoldDB" id="A0A1E5RYZ7"/>
<dbReference type="GO" id="GO:0004663">
    <property type="term" value="F:Rab geranylgeranyltransferase activity"/>
    <property type="evidence" value="ECO:0007669"/>
    <property type="project" value="UniProtKB-UniRule"/>
</dbReference>
<keyword evidence="5" id="KW-0677">Repeat</keyword>
<evidence type="ECO:0000313" key="10">
    <source>
        <dbReference type="EMBL" id="OEJ92202.1"/>
    </source>
</evidence>